<comment type="caution">
    <text evidence="1">The sequence shown here is derived from an EMBL/GenBank/DDBJ whole genome shotgun (WGS) entry which is preliminary data.</text>
</comment>
<evidence type="ECO:0000313" key="2">
    <source>
        <dbReference type="Proteomes" id="UP001595191"/>
    </source>
</evidence>
<evidence type="ECO:0000313" key="1">
    <source>
        <dbReference type="EMBL" id="MFH6603532.1"/>
    </source>
</evidence>
<keyword evidence="2" id="KW-1185">Reference proteome</keyword>
<dbReference type="EMBL" id="JBHFPV010000001">
    <property type="protein sequence ID" value="MFH6603532.1"/>
    <property type="molecule type" value="Genomic_DNA"/>
</dbReference>
<dbReference type="Proteomes" id="UP001595191">
    <property type="component" value="Unassembled WGS sequence"/>
</dbReference>
<accession>A0ACC7LJ03</accession>
<proteinExistence type="predicted"/>
<organism evidence="1 2">
    <name type="scientific">Meishania litoralis</name>
    <dbReference type="NCBI Taxonomy" id="3434685"/>
    <lineage>
        <taxon>Bacteria</taxon>
        <taxon>Pseudomonadati</taxon>
        <taxon>Bacteroidota</taxon>
        <taxon>Flavobacteriia</taxon>
        <taxon>Flavobacteriales</taxon>
        <taxon>Flavobacteriaceae</taxon>
        <taxon>Meishania</taxon>
    </lineage>
</organism>
<sequence>MKETVHRLFSILMAMLLLVSTTSWAVDKHYCMGHLMDVSFFANAKDCGMDMTPSDETSKTEEKSSCCDDETMVVDGQDNLKISVQDIDLGQQFFLVSFTYSYLNILSPIEELPVPNEHYPPPILVKNIHLLDEVFLI</sequence>
<protein>
    <submittedName>
        <fullName evidence="1">Uncharacterized protein</fullName>
    </submittedName>
</protein>
<name>A0ACC7LJ03_9FLAO</name>
<reference evidence="1" key="1">
    <citation type="submission" date="2024-09" db="EMBL/GenBank/DDBJ databases">
        <authorList>
            <person name="Liu J."/>
        </authorList>
    </citation>
    <scope>NUCLEOTIDE SEQUENCE</scope>
    <source>
        <strain evidence="1">NBU2967</strain>
    </source>
</reference>
<gene>
    <name evidence="1" type="ORF">ACEZ3G_08595</name>
</gene>